<dbReference type="Proteomes" id="UP001272052">
    <property type="component" value="Unassembled WGS sequence"/>
</dbReference>
<dbReference type="Pfam" id="PF07751">
    <property type="entry name" value="Abi_2"/>
    <property type="match status" value="1"/>
</dbReference>
<evidence type="ECO:0000313" key="2">
    <source>
        <dbReference type="Proteomes" id="UP001272052"/>
    </source>
</evidence>
<dbReference type="InterPro" id="IPR011664">
    <property type="entry name" value="Abi_system_AbiD/AbiF-like"/>
</dbReference>
<accession>A0ABU3VPI0</accession>
<organism evidence="1 2">
    <name type="scientific">Methanimicrococcus hacksteinii</name>
    <dbReference type="NCBI Taxonomy" id="3028293"/>
    <lineage>
        <taxon>Archaea</taxon>
        <taxon>Methanobacteriati</taxon>
        <taxon>Methanobacteriota</taxon>
        <taxon>Stenosarchaea group</taxon>
        <taxon>Methanomicrobia</taxon>
        <taxon>Methanosarcinales</taxon>
        <taxon>Methanosarcinaceae</taxon>
        <taxon>Methanimicrococcus</taxon>
    </lineage>
</organism>
<dbReference type="EMBL" id="JAWDKC010000015">
    <property type="protein sequence ID" value="MDV0445317.1"/>
    <property type="molecule type" value="Genomic_DNA"/>
</dbReference>
<comment type="caution">
    <text evidence="1">The sequence shown here is derived from an EMBL/GenBank/DDBJ whole genome shotgun (WGS) entry which is preliminary data.</text>
</comment>
<evidence type="ECO:0008006" key="3">
    <source>
        <dbReference type="Google" id="ProtNLM"/>
    </source>
</evidence>
<name>A0ABU3VPI0_9EURY</name>
<evidence type="ECO:0000313" key="1">
    <source>
        <dbReference type="EMBL" id="MDV0445317.1"/>
    </source>
</evidence>
<gene>
    <name evidence="1" type="ORF">MmiAt1_08900</name>
</gene>
<sequence>MQQYDKIPLSVSEQINKLERKGMVFKNAAEKEFAESFLTHNSYYRLSGYAFSFKDYKNSGQPFLPGTDFESVFNLYLFDSELRLLLMKAISKIEIAFRTQIINEYSTAHTGHWHLNSTLFKKSVIVKKGGIKDKKICIYVDYYSDFLNNLLRSMDRSREEFLIHYYKKYDYPEIPPSWMCLETLSFGDLSFLYKNLDETEGPKINVAKHFGLKTTHLMSKWIHNIHIVRNICAHHGRLWNKSIPVDILNPISIEQNVVNPFVNVIHQNPRNRSRLYSSICCIQYLLDIIEKDNNFRDELKQLMIKLPASKRGEMGFVKNWDKEFFWNLK</sequence>
<keyword evidence="2" id="KW-1185">Reference proteome</keyword>
<protein>
    <recommendedName>
        <fullName evidence="3">Abortive infection bacteriophage resistance protein</fullName>
    </recommendedName>
</protein>
<dbReference type="RefSeq" id="WP_318785738.1">
    <property type="nucleotide sequence ID" value="NZ_JAWDKC010000015.1"/>
</dbReference>
<proteinExistence type="predicted"/>
<reference evidence="1 2" key="1">
    <citation type="submission" date="2023-06" db="EMBL/GenBank/DDBJ databases">
        <title>Genome sequence of Methanimicrococcus sp. At1.</title>
        <authorList>
            <person name="Protasov E."/>
            <person name="Platt K."/>
            <person name="Poehlein A."/>
            <person name="Daniel R."/>
            <person name="Brune A."/>
        </authorList>
    </citation>
    <scope>NUCLEOTIDE SEQUENCE [LARGE SCALE GENOMIC DNA]</scope>
    <source>
        <strain evidence="1 2">At1</strain>
    </source>
</reference>